<dbReference type="VEuPathDB" id="FungiDB:BTJ68_14293"/>
<evidence type="ECO:0000313" key="13">
    <source>
        <dbReference type="EMBL" id="RMY48651.1"/>
    </source>
</evidence>
<evidence type="ECO:0000256" key="6">
    <source>
        <dbReference type="ARBA" id="ARBA00039449"/>
    </source>
</evidence>
<comment type="catalytic activity">
    <reaction evidence="10">
        <text>N-terminal L-alanyl-L-prolyl-L-lysyl-[protein] + 3 S-adenosyl-L-methionine = N-terminal N,N,N-trimethyl-L-alanyl-L-prolyl-L-lysyl-[protein] + 3 S-adenosyl-L-homocysteine + 3 H(+)</text>
        <dbReference type="Rhea" id="RHEA:54712"/>
        <dbReference type="Rhea" id="RHEA-COMP:13785"/>
        <dbReference type="Rhea" id="RHEA-COMP:13971"/>
        <dbReference type="ChEBI" id="CHEBI:15378"/>
        <dbReference type="ChEBI" id="CHEBI:57856"/>
        <dbReference type="ChEBI" id="CHEBI:59789"/>
        <dbReference type="ChEBI" id="CHEBI:138057"/>
        <dbReference type="ChEBI" id="CHEBI:138315"/>
        <dbReference type="EC" id="2.1.1.244"/>
    </reaction>
</comment>
<comment type="similarity">
    <text evidence="1">Belongs to the methyltransferase superfamily. NTM1 family.</text>
</comment>
<dbReference type="InterPro" id="IPR029063">
    <property type="entry name" value="SAM-dependent_MTases_sf"/>
</dbReference>
<feature type="compositionally biased region" description="Low complexity" evidence="11">
    <location>
        <begin position="689"/>
        <end position="725"/>
    </location>
</feature>
<sequence>MSSPKRKSEEPNGDGAKKQRTFDDTTVEGDDSPAQEVLFADPNAAPDSLINHEAAIQYWSSTEPTVNGVLGGFPQVSRIDLQGSSNFLAKLRRQSDVFPPGKKLRRAVDCGAGIGRIAEGFLTQVAETVDIVEPVKSFTDQVQGKPGIGAIYNVGLEGWFPDQDGQGPYDLIWNQWCVGQLTDAQFVAYLQRLPAVLSDGGWIVVKENQSNDPLGQDIYDEVDSSVSRTDTKFRRLFNDAGLRLVATELQKGFPKGLYPVRVYALVPDRRSWPSAYAGPRIIIGIGLHYQPRRDTVLSPVSNRKLAPDAIASPGRRGVHLQQGDMAASLAAWLRLSKRQSPPPEDHGARTQTVIIAIVSVAIAISLAVFTYISLRAVRRRHSNPKYVPTAFLKKRWEAWTPRATFTSKAGYSARLQENPSVPTLHLRSARNSVQNVLDLERAQMQQGIDGNGATIDRHTSVRSVMTLPAYSRSVRENERILAREGERDGVDVVIEAPESEGEEEHRRDEEMENLYQIRVQRRQEIAERDDRRRRRREARARNDQAELRRITQESRAAEEAREISGAVAMIAEHHSRSRDRRVSSVSYADLGVARHDGTRIRANSNESDRPLLDSAASMSGGAPGTIRPWSAHDSIRPYLHQRGRSGSTAGSYMSDLSQDAGGGNGSGEMDLPPFGRAGSDFEVVSMNQSRPSATHSRTASSRTHSPLGLGTRSRASSNAAASAALPPRPSIDTADLGESRRIPPPDPSGPDTTGPPSYEGEGFEEAPPYTSPVRERRGDSSNEGLGGGGGGATFPSPSPSEPQPDPRTDEEASQRSSLPDESETRPRSSATGAPLLPEIGRLPSIRIADATPTETTRRGSSGGGGERGGGGGDWFSSPSFGR</sequence>
<keyword evidence="3" id="KW-0808">Transferase</keyword>
<dbReference type="Gene3D" id="3.40.50.150">
    <property type="entry name" value="Vaccinia Virus protein VP39"/>
    <property type="match status" value="1"/>
</dbReference>
<dbReference type="EC" id="2.1.1.244" evidence="5"/>
<evidence type="ECO:0000256" key="7">
    <source>
        <dbReference type="ARBA" id="ARBA00043129"/>
    </source>
</evidence>
<feature type="compositionally biased region" description="Basic and acidic residues" evidence="11">
    <location>
        <begin position="539"/>
        <end position="559"/>
    </location>
</feature>
<evidence type="ECO:0000256" key="2">
    <source>
        <dbReference type="ARBA" id="ARBA00022603"/>
    </source>
</evidence>
<dbReference type="AlphaFoldDB" id="A0A3M7C927"/>
<feature type="transmembrane region" description="Helical" evidence="12">
    <location>
        <begin position="353"/>
        <end position="374"/>
    </location>
</feature>
<keyword evidence="4" id="KW-0949">S-adenosyl-L-methionine</keyword>
<evidence type="ECO:0000256" key="5">
    <source>
        <dbReference type="ARBA" id="ARBA00039112"/>
    </source>
</evidence>
<dbReference type="Pfam" id="PF05891">
    <property type="entry name" value="Methyltransf_PK"/>
    <property type="match status" value="1"/>
</dbReference>
<evidence type="ECO:0000256" key="10">
    <source>
        <dbReference type="ARBA" id="ARBA00048167"/>
    </source>
</evidence>
<proteinExistence type="inferred from homology"/>
<evidence type="ECO:0000256" key="3">
    <source>
        <dbReference type="ARBA" id="ARBA00022679"/>
    </source>
</evidence>
<dbReference type="GO" id="GO:0005737">
    <property type="term" value="C:cytoplasm"/>
    <property type="evidence" value="ECO:0007669"/>
    <property type="project" value="TreeGrafter"/>
</dbReference>
<evidence type="ECO:0000256" key="4">
    <source>
        <dbReference type="ARBA" id="ARBA00022691"/>
    </source>
</evidence>
<protein>
    <recommendedName>
        <fullName evidence="6">Alpha N-terminal protein methyltransferase 1</fullName>
        <ecNumber evidence="5">2.1.1.244</ecNumber>
    </recommendedName>
    <alternativeName>
        <fullName evidence="7">X-Pro-Lys N-terminal protein methyltransferase 1</fullName>
    </alternativeName>
</protein>
<dbReference type="OrthoDB" id="1298661at2759"/>
<feature type="region of interest" description="Disordered" evidence="11">
    <location>
        <begin position="525"/>
        <end position="559"/>
    </location>
</feature>
<feature type="compositionally biased region" description="Basic and acidic residues" evidence="11">
    <location>
        <begin position="1"/>
        <end position="23"/>
    </location>
</feature>
<keyword evidence="12" id="KW-0472">Membrane</keyword>
<organism evidence="13 14">
    <name type="scientific">Hortaea werneckii</name>
    <name type="common">Black yeast</name>
    <name type="synonym">Cladosporium werneckii</name>
    <dbReference type="NCBI Taxonomy" id="91943"/>
    <lineage>
        <taxon>Eukaryota</taxon>
        <taxon>Fungi</taxon>
        <taxon>Dikarya</taxon>
        <taxon>Ascomycota</taxon>
        <taxon>Pezizomycotina</taxon>
        <taxon>Dothideomycetes</taxon>
        <taxon>Dothideomycetidae</taxon>
        <taxon>Mycosphaerellales</taxon>
        <taxon>Teratosphaeriaceae</taxon>
        <taxon>Hortaea</taxon>
    </lineage>
</organism>
<dbReference type="EMBL" id="QWIP01001180">
    <property type="protein sequence ID" value="RMY48651.1"/>
    <property type="molecule type" value="Genomic_DNA"/>
</dbReference>
<keyword evidence="12" id="KW-0812">Transmembrane</keyword>
<feature type="region of interest" description="Disordered" evidence="11">
    <location>
        <begin position="1"/>
        <end position="34"/>
    </location>
</feature>
<evidence type="ECO:0000256" key="11">
    <source>
        <dbReference type="SAM" id="MobiDB-lite"/>
    </source>
</evidence>
<dbReference type="SUPFAM" id="SSF53335">
    <property type="entry name" value="S-adenosyl-L-methionine-dependent methyltransferases"/>
    <property type="match status" value="1"/>
</dbReference>
<evidence type="ECO:0000313" key="14">
    <source>
        <dbReference type="Proteomes" id="UP000269276"/>
    </source>
</evidence>
<evidence type="ECO:0000256" key="8">
    <source>
        <dbReference type="ARBA" id="ARBA00047306"/>
    </source>
</evidence>
<reference evidence="13 14" key="1">
    <citation type="journal article" date="2018" name="BMC Genomics">
        <title>Genomic evidence for intraspecific hybridization in a clonal and extremely halotolerant yeast.</title>
        <authorList>
            <person name="Gostincar C."/>
            <person name="Stajich J.E."/>
            <person name="Zupancic J."/>
            <person name="Zalar P."/>
            <person name="Gunde-Cimerman N."/>
        </authorList>
    </citation>
    <scope>NUCLEOTIDE SEQUENCE [LARGE SCALE GENOMIC DNA]</scope>
    <source>
        <strain evidence="13 14">EXF-2682</strain>
    </source>
</reference>
<dbReference type="GO" id="GO:0071885">
    <property type="term" value="F:N-terminal protein N-methyltransferase activity"/>
    <property type="evidence" value="ECO:0007669"/>
    <property type="project" value="UniProtKB-EC"/>
</dbReference>
<dbReference type="PANTHER" id="PTHR12753">
    <property type="entry name" value="AD-003 - RELATED"/>
    <property type="match status" value="1"/>
</dbReference>
<comment type="caution">
    <text evidence="13">The sequence shown here is derived from an EMBL/GenBank/DDBJ whole genome shotgun (WGS) entry which is preliminary data.</text>
</comment>
<dbReference type="PANTHER" id="PTHR12753:SF0">
    <property type="entry name" value="ALPHA N-TERMINAL PROTEIN METHYLTRANSFERASE 1"/>
    <property type="match status" value="1"/>
</dbReference>
<evidence type="ECO:0000256" key="12">
    <source>
        <dbReference type="SAM" id="Phobius"/>
    </source>
</evidence>
<dbReference type="GO" id="GO:0032259">
    <property type="term" value="P:methylation"/>
    <property type="evidence" value="ECO:0007669"/>
    <property type="project" value="UniProtKB-KW"/>
</dbReference>
<comment type="catalytic activity">
    <reaction evidence="9">
        <text>N-terminal L-prolyl-L-prolyl-L-lysyl-[protein] + 2 S-adenosyl-L-methionine = N-terminal N,N-dimethyl-L-prolyl-L-prolyl-L-lysyl-[protein] + 2 S-adenosyl-L-homocysteine + 2 H(+)</text>
        <dbReference type="Rhea" id="RHEA:54736"/>
        <dbReference type="Rhea" id="RHEA-COMP:13787"/>
        <dbReference type="Rhea" id="RHEA-COMP:13974"/>
        <dbReference type="ChEBI" id="CHEBI:15378"/>
        <dbReference type="ChEBI" id="CHEBI:57856"/>
        <dbReference type="ChEBI" id="CHEBI:59789"/>
        <dbReference type="ChEBI" id="CHEBI:138059"/>
        <dbReference type="ChEBI" id="CHEBI:138318"/>
        <dbReference type="EC" id="2.1.1.244"/>
    </reaction>
</comment>
<comment type="catalytic activity">
    <reaction evidence="8">
        <text>N-terminal L-seryl-L-prolyl-L-lysyl-[protein] + 3 S-adenosyl-L-methionine = N-terminal N,N,N-trimethyl-L-seryl-L-prolyl-L-lysyl-[protein] + 3 S-adenosyl-L-homocysteine + 3 H(+)</text>
        <dbReference type="Rhea" id="RHEA:54724"/>
        <dbReference type="Rhea" id="RHEA-COMP:13789"/>
        <dbReference type="Rhea" id="RHEA-COMP:13973"/>
        <dbReference type="ChEBI" id="CHEBI:15378"/>
        <dbReference type="ChEBI" id="CHEBI:57856"/>
        <dbReference type="ChEBI" id="CHEBI:59789"/>
        <dbReference type="ChEBI" id="CHEBI:138061"/>
        <dbReference type="ChEBI" id="CHEBI:138317"/>
        <dbReference type="EC" id="2.1.1.244"/>
    </reaction>
</comment>
<feature type="compositionally biased region" description="Basic and acidic residues" evidence="11">
    <location>
        <begin position="804"/>
        <end position="813"/>
    </location>
</feature>
<evidence type="ECO:0000256" key="9">
    <source>
        <dbReference type="ARBA" id="ARBA00047885"/>
    </source>
</evidence>
<name>A0A3M7C927_HORWE</name>
<accession>A0A3M7C927</accession>
<keyword evidence="2" id="KW-0489">Methyltransferase</keyword>
<gene>
    <name evidence="13" type="ORF">D0863_15339</name>
</gene>
<dbReference type="Proteomes" id="UP000269276">
    <property type="component" value="Unassembled WGS sequence"/>
</dbReference>
<evidence type="ECO:0000256" key="1">
    <source>
        <dbReference type="ARBA" id="ARBA00009059"/>
    </source>
</evidence>
<dbReference type="InterPro" id="IPR008576">
    <property type="entry name" value="MeTrfase_NTM1"/>
</dbReference>
<feature type="compositionally biased region" description="Gly residues" evidence="11">
    <location>
        <begin position="860"/>
        <end position="873"/>
    </location>
</feature>
<feature type="compositionally biased region" description="Polar residues" evidence="11">
    <location>
        <begin position="644"/>
        <end position="657"/>
    </location>
</feature>
<feature type="region of interest" description="Disordered" evidence="11">
    <location>
        <begin position="598"/>
        <end position="882"/>
    </location>
</feature>
<keyword evidence="12" id="KW-1133">Transmembrane helix</keyword>